<proteinExistence type="predicted"/>
<accession>A0ABU4MYL3</accession>
<reference evidence="1 2" key="1">
    <citation type="journal article" date="2023" name="Microb. Genom.">
        <title>Mesoterricola silvestris gen. nov., sp. nov., Mesoterricola sediminis sp. nov., Geothrix oryzae sp. nov., Geothrix edaphica sp. nov., Geothrix rubra sp. nov., and Geothrix limicola sp. nov., six novel members of Acidobacteriota isolated from soils.</title>
        <authorList>
            <person name="Weisberg A.J."/>
            <person name="Pearce E."/>
            <person name="Kramer C.G."/>
            <person name="Chang J.H."/>
            <person name="Clarke C.R."/>
        </authorList>
    </citation>
    <scope>NUCLEOTIDE SEQUENCE [LARGE SCALE GENOMIC DNA]</scope>
    <source>
        <strain evidence="1 2">NE20-4-1</strain>
    </source>
</reference>
<evidence type="ECO:0000313" key="1">
    <source>
        <dbReference type="EMBL" id="MDX3042202.1"/>
    </source>
</evidence>
<dbReference type="RefSeq" id="WP_193382780.1">
    <property type="nucleotide sequence ID" value="NZ_JABXWF010000035.1"/>
</dbReference>
<keyword evidence="2" id="KW-1185">Reference proteome</keyword>
<organism evidence="1 2">
    <name type="scientific">Streptomyces caniscabiei</name>
    <dbReference type="NCBI Taxonomy" id="2746961"/>
    <lineage>
        <taxon>Bacteria</taxon>
        <taxon>Bacillati</taxon>
        <taxon>Actinomycetota</taxon>
        <taxon>Actinomycetes</taxon>
        <taxon>Kitasatosporales</taxon>
        <taxon>Streptomycetaceae</taxon>
        <taxon>Streptomyces</taxon>
    </lineage>
</organism>
<evidence type="ECO:0000313" key="2">
    <source>
        <dbReference type="Proteomes" id="UP001282474"/>
    </source>
</evidence>
<name>A0ABU4MYL3_9ACTN</name>
<dbReference type="EMBL" id="JARAWJ010000035">
    <property type="protein sequence ID" value="MDX3042202.1"/>
    <property type="molecule type" value="Genomic_DNA"/>
</dbReference>
<gene>
    <name evidence="1" type="ORF">PV383_34230</name>
</gene>
<comment type="caution">
    <text evidence="1">The sequence shown here is derived from an EMBL/GenBank/DDBJ whole genome shotgun (WGS) entry which is preliminary data.</text>
</comment>
<sequence>MVAIGTTSQEFADRARISRDSALARVRALRERVKAENDPHLVIFGWSCEVLDESLTEMASGTVLHVPTPR</sequence>
<dbReference type="Proteomes" id="UP001282474">
    <property type="component" value="Unassembled WGS sequence"/>
</dbReference>
<protein>
    <submittedName>
        <fullName evidence="1">Uncharacterized protein</fullName>
    </submittedName>
</protein>